<dbReference type="SUPFAM" id="SSF53955">
    <property type="entry name" value="Lysozyme-like"/>
    <property type="match status" value="1"/>
</dbReference>
<keyword evidence="2" id="KW-1185">Reference proteome</keyword>
<dbReference type="Gene3D" id="1.10.530.10">
    <property type="match status" value="1"/>
</dbReference>
<name>A0AAW0M4A6_QUESU</name>
<gene>
    <name evidence="1" type="ORF">CFP56_016569</name>
</gene>
<accession>A0AAW0M4A6</accession>
<evidence type="ECO:0000313" key="2">
    <source>
        <dbReference type="Proteomes" id="UP000237347"/>
    </source>
</evidence>
<dbReference type="AlphaFoldDB" id="A0AAW0M4A6"/>
<dbReference type="Proteomes" id="UP000237347">
    <property type="component" value="Unassembled WGS sequence"/>
</dbReference>
<comment type="caution">
    <text evidence="1">The sequence shown here is derived from an EMBL/GenBank/DDBJ whole genome shotgun (WGS) entry which is preliminary data.</text>
</comment>
<reference evidence="1 2" key="1">
    <citation type="journal article" date="2018" name="Sci. Data">
        <title>The draft genome sequence of cork oak.</title>
        <authorList>
            <person name="Ramos A.M."/>
            <person name="Usie A."/>
            <person name="Barbosa P."/>
            <person name="Barros P.M."/>
            <person name="Capote T."/>
            <person name="Chaves I."/>
            <person name="Simoes F."/>
            <person name="Abreu I."/>
            <person name="Carrasquinho I."/>
            <person name="Faro C."/>
            <person name="Guimaraes J.B."/>
            <person name="Mendonca D."/>
            <person name="Nobrega F."/>
            <person name="Rodrigues L."/>
            <person name="Saibo N.J.M."/>
            <person name="Varela M.C."/>
            <person name="Egas C."/>
            <person name="Matos J."/>
            <person name="Miguel C.M."/>
            <person name="Oliveira M.M."/>
            <person name="Ricardo C.P."/>
            <person name="Goncalves S."/>
        </authorList>
    </citation>
    <scope>NUCLEOTIDE SEQUENCE [LARGE SCALE GENOMIC DNA]</scope>
    <source>
        <strain evidence="2">cv. HL8</strain>
    </source>
</reference>
<evidence type="ECO:0000313" key="1">
    <source>
        <dbReference type="EMBL" id="KAK7857652.1"/>
    </source>
</evidence>
<sequence>MLERTEEFIIRAYKGGTKKATHKSTLPYWKRYLCVKESVYSYWDTKASPEDMEELWIHPEVLKEWTKSGEIRGKVRFSHDNKKRPYLSRAVAEIILTKHFLTKHMKPTCLCALAEVVSLRFVNGVGPRTGIMGIDYSTAFWLYMELGYRAYRVDSADDLTKPFVSMYFGAAYLVWLSEYEGRERTPQFVVQAYISGPKNVNLQETGPLWLKFMQALGNYEDIKKYASSHFLIEIREFSVLMTHEFFFFSVGIKGTAPFCKR</sequence>
<dbReference type="PANTHER" id="PTHR37179">
    <property type="entry name" value="TRANSGLYCOSYLASE"/>
    <property type="match status" value="1"/>
</dbReference>
<dbReference type="PANTHER" id="PTHR37179:SF1">
    <property type="entry name" value="TRANSGLYCOSYLASE"/>
    <property type="match status" value="1"/>
</dbReference>
<proteinExistence type="predicted"/>
<organism evidence="1 2">
    <name type="scientific">Quercus suber</name>
    <name type="common">Cork oak</name>
    <dbReference type="NCBI Taxonomy" id="58331"/>
    <lineage>
        <taxon>Eukaryota</taxon>
        <taxon>Viridiplantae</taxon>
        <taxon>Streptophyta</taxon>
        <taxon>Embryophyta</taxon>
        <taxon>Tracheophyta</taxon>
        <taxon>Spermatophyta</taxon>
        <taxon>Magnoliopsida</taxon>
        <taxon>eudicotyledons</taxon>
        <taxon>Gunneridae</taxon>
        <taxon>Pentapetalae</taxon>
        <taxon>rosids</taxon>
        <taxon>fabids</taxon>
        <taxon>Fagales</taxon>
        <taxon>Fagaceae</taxon>
        <taxon>Quercus</taxon>
    </lineage>
</organism>
<protein>
    <submittedName>
        <fullName evidence="1">Uncharacterized protein</fullName>
    </submittedName>
</protein>
<dbReference type="EMBL" id="PKMF04000025">
    <property type="protein sequence ID" value="KAK7857652.1"/>
    <property type="molecule type" value="Genomic_DNA"/>
</dbReference>
<dbReference type="InterPro" id="IPR023346">
    <property type="entry name" value="Lysozyme-like_dom_sf"/>
</dbReference>